<dbReference type="PANTHER" id="PTHR13943:SF77">
    <property type="entry name" value="LRAT DOMAIN-CONTAINING PROTEIN"/>
    <property type="match status" value="1"/>
</dbReference>
<proteinExistence type="predicted"/>
<dbReference type="OrthoDB" id="9812095at2"/>
<dbReference type="EMBL" id="AP012292">
    <property type="protein sequence ID" value="BAL82426.1"/>
    <property type="molecule type" value="Genomic_DNA"/>
</dbReference>
<dbReference type="InterPro" id="IPR007053">
    <property type="entry name" value="LRAT_dom"/>
</dbReference>
<evidence type="ECO:0000256" key="3">
    <source>
        <dbReference type="ARBA" id="ARBA00023098"/>
    </source>
</evidence>
<dbReference type="Proteomes" id="UP000007887">
    <property type="component" value="Chromosome"/>
</dbReference>
<keyword evidence="1" id="KW-0808">Transferase</keyword>
<dbReference type="InterPro" id="IPR051496">
    <property type="entry name" value="H-rev107_PLA/AT"/>
</dbReference>
<dbReference type="RefSeq" id="WP_014423865.1">
    <property type="nucleotide sequence ID" value="NC_017068.1"/>
</dbReference>
<gene>
    <name evidence="5" type="ordered locus">SELR_07180</name>
</gene>
<name>I0GNT9_SELRL</name>
<dbReference type="eggNOG" id="COG1842">
    <property type="taxonomic scope" value="Bacteria"/>
</dbReference>
<reference evidence="5 6" key="1">
    <citation type="submission" date="2011-10" db="EMBL/GenBank/DDBJ databases">
        <title>Whole genome sequence of Selenomonas ruminantium subsp. lactilytica TAM6421.</title>
        <authorList>
            <person name="Oguchi A."/>
            <person name="Ankai A."/>
            <person name="Kaneko J."/>
            <person name="Yamada-Narita S."/>
            <person name="Fukui S."/>
            <person name="Takahashi M."/>
            <person name="Onodera T."/>
            <person name="Kojima S."/>
            <person name="Fushimi T."/>
            <person name="Abe N."/>
            <person name="Kamio Y."/>
            <person name="Yamazaki S."/>
            <person name="Fujita N."/>
        </authorList>
    </citation>
    <scope>NUCLEOTIDE SEQUENCE [LARGE SCALE GENOMIC DNA]</scope>
    <source>
        <strain evidence="6">NBRC 103574 / TAM6421</strain>
    </source>
</reference>
<evidence type="ECO:0000313" key="6">
    <source>
        <dbReference type="Proteomes" id="UP000007887"/>
    </source>
</evidence>
<evidence type="ECO:0000313" key="5">
    <source>
        <dbReference type="EMBL" id="BAL82426.1"/>
    </source>
</evidence>
<dbReference type="PROSITE" id="PS51934">
    <property type="entry name" value="LRAT"/>
    <property type="match status" value="1"/>
</dbReference>
<evidence type="ECO:0000259" key="4">
    <source>
        <dbReference type="PROSITE" id="PS51934"/>
    </source>
</evidence>
<dbReference type="Pfam" id="PF04970">
    <property type="entry name" value="LRAT"/>
    <property type="match status" value="1"/>
</dbReference>
<dbReference type="KEGG" id="sri:SELR_07180"/>
<sequence>MATVHVGDIIYVKRTGYRHFGIYAGNQMVVHYHKEKNPLLSDGIIAETTLAEFMGASDTVYVINSVRQSGPPLFDWIARKLFGDDVHLFTPQETVARARSKLGERGYNLLLNNCEHFALWCKTGIARSDQADYVLACLQLILPPPPEKKSLDQKSSTDYYAMMDNKII</sequence>
<dbReference type="GO" id="GO:0004623">
    <property type="term" value="F:phospholipase A2 activity"/>
    <property type="evidence" value="ECO:0007669"/>
    <property type="project" value="TreeGrafter"/>
</dbReference>
<keyword evidence="2" id="KW-0378">Hydrolase</keyword>
<dbReference type="GO" id="GO:0005737">
    <property type="term" value="C:cytoplasm"/>
    <property type="evidence" value="ECO:0007669"/>
    <property type="project" value="TreeGrafter"/>
</dbReference>
<dbReference type="PANTHER" id="PTHR13943">
    <property type="entry name" value="HRAS-LIKE SUPPRESSOR - RELATED"/>
    <property type="match status" value="1"/>
</dbReference>
<dbReference type="PATRIC" id="fig|927704.6.peg.735"/>
<feature type="domain" description="LRAT" evidence="4">
    <location>
        <begin position="9"/>
        <end position="130"/>
    </location>
</feature>
<dbReference type="Gene3D" id="3.90.1720.10">
    <property type="entry name" value="endopeptidase domain like (from Nostoc punctiforme)"/>
    <property type="match status" value="1"/>
</dbReference>
<dbReference type="GO" id="GO:0070292">
    <property type="term" value="P:N-acylphosphatidylethanolamine metabolic process"/>
    <property type="evidence" value="ECO:0007669"/>
    <property type="project" value="TreeGrafter"/>
</dbReference>
<protein>
    <recommendedName>
        <fullName evidence="4">LRAT domain-containing protein</fullName>
    </recommendedName>
</protein>
<evidence type="ECO:0000256" key="1">
    <source>
        <dbReference type="ARBA" id="ARBA00022679"/>
    </source>
</evidence>
<dbReference type="AlphaFoldDB" id="I0GNT9"/>
<dbReference type="HOGENOM" id="CLU_113472_1_1_9"/>
<keyword evidence="3" id="KW-0443">Lipid metabolism</keyword>
<dbReference type="GO" id="GO:0008970">
    <property type="term" value="F:phospholipase A1 activity"/>
    <property type="evidence" value="ECO:0007669"/>
    <property type="project" value="TreeGrafter"/>
</dbReference>
<evidence type="ECO:0000256" key="2">
    <source>
        <dbReference type="ARBA" id="ARBA00022801"/>
    </source>
</evidence>
<dbReference type="GO" id="GO:0016410">
    <property type="term" value="F:N-acyltransferase activity"/>
    <property type="evidence" value="ECO:0007669"/>
    <property type="project" value="TreeGrafter"/>
</dbReference>
<accession>I0GNT9</accession>
<organism evidence="5 6">
    <name type="scientific">Selenomonas ruminantium subsp. lactilytica (strain NBRC 103574 / TAM6421)</name>
    <dbReference type="NCBI Taxonomy" id="927704"/>
    <lineage>
        <taxon>Bacteria</taxon>
        <taxon>Bacillati</taxon>
        <taxon>Bacillota</taxon>
        <taxon>Negativicutes</taxon>
        <taxon>Selenomonadales</taxon>
        <taxon>Selenomonadaceae</taxon>
        <taxon>Selenomonas</taxon>
    </lineage>
</organism>